<dbReference type="InterPro" id="IPR055259">
    <property type="entry name" value="YkvP/CgeB_Glyco_trans-like"/>
</dbReference>
<keyword evidence="1" id="KW-1133">Transmembrane helix</keyword>
<evidence type="ECO:0000259" key="2">
    <source>
        <dbReference type="Pfam" id="PF13524"/>
    </source>
</evidence>
<comment type="caution">
    <text evidence="3">The sequence shown here is derived from an EMBL/GenBank/DDBJ whole genome shotgun (WGS) entry which is preliminary data.</text>
</comment>
<organism evidence="3 4">
    <name type="scientific">Corynebacterium lipophilum</name>
    <dbReference type="NCBI Taxonomy" id="2804918"/>
    <lineage>
        <taxon>Bacteria</taxon>
        <taxon>Bacillati</taxon>
        <taxon>Actinomycetota</taxon>
        <taxon>Actinomycetes</taxon>
        <taxon>Mycobacteriales</taxon>
        <taxon>Corynebacteriaceae</taxon>
        <taxon>Corynebacterium</taxon>
    </lineage>
</organism>
<proteinExistence type="predicted"/>
<dbReference type="RefSeq" id="WP_252931312.1">
    <property type="nucleotide sequence ID" value="NZ_JAEUWV010000005.1"/>
</dbReference>
<dbReference type="AlphaFoldDB" id="A0AAW5HUA9"/>
<keyword evidence="4" id="KW-1185">Reference proteome</keyword>
<gene>
    <name evidence="3" type="ORF">JMN37_05555</name>
</gene>
<evidence type="ECO:0000256" key="1">
    <source>
        <dbReference type="SAM" id="Phobius"/>
    </source>
</evidence>
<feature type="transmembrane region" description="Helical" evidence="1">
    <location>
        <begin position="12"/>
        <end position="28"/>
    </location>
</feature>
<keyword evidence="1" id="KW-0472">Membrane</keyword>
<evidence type="ECO:0000313" key="4">
    <source>
        <dbReference type="Proteomes" id="UP001205920"/>
    </source>
</evidence>
<sequence>MKTLNKLDNTKGIAAVGLAEALLIGVAIFSSGELWRRCLFLLAAIGALFFLFLVFRGTGRRIHNTRLQNREIQKSISDLSDSLEAVETLSKAISANTAAFKGTVRTINNIAGSVSKARAVQAGMQNVIAGLSNAESFAMQVTRSDTAKDLKPATNRAPKNPALASTTSVEETAQRFGKQWQLKKDLILPYSAELDNRDFFKPRFSLLSALKAVVILDPFSWGSLSPEIDARPVTPGNWFEVFEEHQPDIFLCESAWQGMPGDESPWKARIYGSVNFKYENRNELLAILEYCNERGIPTIFWNKEDPTHFIDRVNDFVDTAKRFDYIWTTAGEMIPEYFKVTGKRNAECMPFGVQPRLFNALDREHSDGENQVIFAGSWYKNHSERQEIQGEILDSVLDSGLNLKIYDRYSGRSTEQFGYPAKYADCIQPAVPYEKTADLYRTNQYGISINTVTSSPTMLARRAFEMAATGCTIITNRTRATEHFFGEEIVQLDRPARVVPELLHDRAERRLRVLNRVLKADTYEARLQKALKQIGISVETDTAGVCVLIRLRLLEDVEPSVRYARKLGPVARQIVILVDASVEPHTIQEFYKAASLNGAVAISEKYWQEYGLDPKSVFELPFVFVASEESIRMAKSETIQRALRHVTYSSNPVFAEDLPVWPKTSIKHHGVNCVMKTCDAVYEIEHGFESGVVTVV</sequence>
<protein>
    <recommendedName>
        <fullName evidence="2">Spore protein YkvP/CgeB glycosyl transferase-like domain-containing protein</fullName>
    </recommendedName>
</protein>
<feature type="transmembrane region" description="Helical" evidence="1">
    <location>
        <begin position="34"/>
        <end position="55"/>
    </location>
</feature>
<evidence type="ECO:0000313" key="3">
    <source>
        <dbReference type="EMBL" id="MCO6394447.1"/>
    </source>
</evidence>
<accession>A0AAW5HUA9</accession>
<reference evidence="3 4" key="1">
    <citation type="submission" date="2021-01" db="EMBL/GenBank/DDBJ databases">
        <title>Identification and Characterization of Corynebacterium sp.</title>
        <authorList>
            <person name="Luo Q."/>
            <person name="Qu P."/>
            <person name="Chen Q."/>
        </authorList>
    </citation>
    <scope>NUCLEOTIDE SEQUENCE [LARGE SCALE GENOMIC DNA]</scope>
    <source>
        <strain evidence="3 4">MC-18</strain>
    </source>
</reference>
<keyword evidence="1" id="KW-0812">Transmembrane</keyword>
<name>A0AAW5HUA9_9CORY</name>
<dbReference type="Proteomes" id="UP001205920">
    <property type="component" value="Unassembled WGS sequence"/>
</dbReference>
<feature type="domain" description="Spore protein YkvP/CgeB glycosyl transferase-like" evidence="2">
    <location>
        <begin position="412"/>
        <end position="531"/>
    </location>
</feature>
<dbReference type="EMBL" id="JAEUWV010000005">
    <property type="protein sequence ID" value="MCO6394447.1"/>
    <property type="molecule type" value="Genomic_DNA"/>
</dbReference>
<dbReference type="Pfam" id="PF13524">
    <property type="entry name" value="Glyco_trans_1_2"/>
    <property type="match status" value="1"/>
</dbReference>